<dbReference type="Proteomes" id="UP001469553">
    <property type="component" value="Unassembled WGS sequence"/>
</dbReference>
<protein>
    <submittedName>
        <fullName evidence="1">Uncharacterized protein</fullName>
    </submittedName>
</protein>
<accession>A0ABV0XX96</accession>
<evidence type="ECO:0000313" key="2">
    <source>
        <dbReference type="Proteomes" id="UP001469553"/>
    </source>
</evidence>
<proteinExistence type="predicted"/>
<evidence type="ECO:0000313" key="1">
    <source>
        <dbReference type="EMBL" id="MEQ2285978.1"/>
    </source>
</evidence>
<keyword evidence="2" id="KW-1185">Reference proteome</keyword>
<name>A0ABV0XX96_9TELE</name>
<reference evidence="1 2" key="1">
    <citation type="submission" date="2021-06" db="EMBL/GenBank/DDBJ databases">
        <authorList>
            <person name="Palmer J.M."/>
        </authorList>
    </citation>
    <scope>NUCLEOTIDE SEQUENCE [LARGE SCALE GENOMIC DNA]</scope>
    <source>
        <strain evidence="1 2">AS_MEX2019</strain>
        <tissue evidence="1">Muscle</tissue>
    </source>
</reference>
<dbReference type="EMBL" id="JAHRIP010015790">
    <property type="protein sequence ID" value="MEQ2285978.1"/>
    <property type="molecule type" value="Genomic_DNA"/>
</dbReference>
<organism evidence="1 2">
    <name type="scientific">Ameca splendens</name>
    <dbReference type="NCBI Taxonomy" id="208324"/>
    <lineage>
        <taxon>Eukaryota</taxon>
        <taxon>Metazoa</taxon>
        <taxon>Chordata</taxon>
        <taxon>Craniata</taxon>
        <taxon>Vertebrata</taxon>
        <taxon>Euteleostomi</taxon>
        <taxon>Actinopterygii</taxon>
        <taxon>Neopterygii</taxon>
        <taxon>Teleostei</taxon>
        <taxon>Neoteleostei</taxon>
        <taxon>Acanthomorphata</taxon>
        <taxon>Ovalentaria</taxon>
        <taxon>Atherinomorphae</taxon>
        <taxon>Cyprinodontiformes</taxon>
        <taxon>Goodeidae</taxon>
        <taxon>Ameca</taxon>
    </lineage>
</organism>
<gene>
    <name evidence="1" type="ORF">AMECASPLE_037519</name>
</gene>
<sequence>MPESKLRCAVKLDCYNNLMVKINHFLSLQPRVTSLPPKVYYPLSFWVYNFAWRKFMTACVPLSYTLGSGLPETPLSVTLSLVCHNCWFDSIHTHCCFVLFV</sequence>
<comment type="caution">
    <text evidence="1">The sequence shown here is derived from an EMBL/GenBank/DDBJ whole genome shotgun (WGS) entry which is preliminary data.</text>
</comment>